<dbReference type="GO" id="GO:0005886">
    <property type="term" value="C:plasma membrane"/>
    <property type="evidence" value="ECO:0007669"/>
    <property type="project" value="InterPro"/>
</dbReference>
<name>A9F770_SORC5</name>
<dbReference type="RefSeq" id="WP_012233986.1">
    <property type="nucleotide sequence ID" value="NC_010162.1"/>
</dbReference>
<dbReference type="BioCyc" id="SCEL448385:SCE_RS50455-MONOMER"/>
<reference evidence="2 3" key="1">
    <citation type="journal article" date="2007" name="Nat. Biotechnol.">
        <title>Complete genome sequence of the myxobacterium Sorangium cellulosum.</title>
        <authorList>
            <person name="Schneiker S."/>
            <person name="Perlova O."/>
            <person name="Kaiser O."/>
            <person name="Gerth K."/>
            <person name="Alici A."/>
            <person name="Altmeyer M.O."/>
            <person name="Bartels D."/>
            <person name="Bekel T."/>
            <person name="Beyer S."/>
            <person name="Bode E."/>
            <person name="Bode H.B."/>
            <person name="Bolten C.J."/>
            <person name="Choudhuri J.V."/>
            <person name="Doss S."/>
            <person name="Elnakady Y.A."/>
            <person name="Frank B."/>
            <person name="Gaigalat L."/>
            <person name="Goesmann A."/>
            <person name="Groeger C."/>
            <person name="Gross F."/>
            <person name="Jelsbak L."/>
            <person name="Jelsbak L."/>
            <person name="Kalinowski J."/>
            <person name="Kegler C."/>
            <person name="Knauber T."/>
            <person name="Konietzny S."/>
            <person name="Kopp M."/>
            <person name="Krause L."/>
            <person name="Krug D."/>
            <person name="Linke B."/>
            <person name="Mahmud T."/>
            <person name="Martinez-Arias R."/>
            <person name="McHardy A.C."/>
            <person name="Merai M."/>
            <person name="Meyer F."/>
            <person name="Mormann S."/>
            <person name="Munoz-Dorado J."/>
            <person name="Perez J."/>
            <person name="Pradella S."/>
            <person name="Rachid S."/>
            <person name="Raddatz G."/>
            <person name="Rosenau F."/>
            <person name="Rueckert C."/>
            <person name="Sasse F."/>
            <person name="Scharfe M."/>
            <person name="Schuster S.C."/>
            <person name="Suen G."/>
            <person name="Treuner-Lange A."/>
            <person name="Velicer G.J."/>
            <person name="Vorholter F.-J."/>
            <person name="Weissman K.J."/>
            <person name="Welch R.D."/>
            <person name="Wenzel S.C."/>
            <person name="Whitworth D.E."/>
            <person name="Wilhelm S."/>
            <person name="Wittmann C."/>
            <person name="Bloecker H."/>
            <person name="Puehler A."/>
            <person name="Mueller R."/>
        </authorList>
    </citation>
    <scope>NUCLEOTIDE SEQUENCE [LARGE SCALE GENOMIC DNA]</scope>
    <source>
        <strain evidence="3">So ce56</strain>
    </source>
</reference>
<evidence type="ECO:0000313" key="2">
    <source>
        <dbReference type="EMBL" id="CAN91509.1"/>
    </source>
</evidence>
<keyword evidence="1" id="KW-0812">Transmembrane</keyword>
<dbReference type="Pfam" id="PF09604">
    <property type="entry name" value="Potass_KdpF"/>
    <property type="match status" value="1"/>
</dbReference>
<keyword evidence="1" id="KW-0472">Membrane</keyword>
<dbReference type="InterPro" id="IPR011726">
    <property type="entry name" value="KdpF"/>
</dbReference>
<keyword evidence="3" id="KW-1185">Reference proteome</keyword>
<gene>
    <name evidence="2" type="primary">kdpF</name>
    <name evidence="2" type="ordered locus">sce1351</name>
</gene>
<evidence type="ECO:0000256" key="1">
    <source>
        <dbReference type="SAM" id="Phobius"/>
    </source>
</evidence>
<dbReference type="NCBIfam" id="TIGR02115">
    <property type="entry name" value="potass_kdpF"/>
    <property type="match status" value="1"/>
</dbReference>
<dbReference type="GO" id="GO:0008556">
    <property type="term" value="F:P-type potassium transmembrane transporter activity"/>
    <property type="evidence" value="ECO:0007669"/>
    <property type="project" value="InterPro"/>
</dbReference>
<accession>A9F770</accession>
<dbReference type="STRING" id="448385.sce1351"/>
<evidence type="ECO:0000313" key="3">
    <source>
        <dbReference type="Proteomes" id="UP000002139"/>
    </source>
</evidence>
<dbReference type="AlphaFoldDB" id="A9F770"/>
<sequence length="30" mass="3369">MIAFTWISGALALGLLFYLIFALLKPERLS</sequence>
<dbReference type="Proteomes" id="UP000002139">
    <property type="component" value="Chromosome"/>
</dbReference>
<organism evidence="2 3">
    <name type="scientific">Sorangium cellulosum (strain So ce56)</name>
    <name type="common">Polyangium cellulosum (strain So ce56)</name>
    <dbReference type="NCBI Taxonomy" id="448385"/>
    <lineage>
        <taxon>Bacteria</taxon>
        <taxon>Pseudomonadati</taxon>
        <taxon>Myxococcota</taxon>
        <taxon>Polyangia</taxon>
        <taxon>Polyangiales</taxon>
        <taxon>Polyangiaceae</taxon>
        <taxon>Sorangium</taxon>
    </lineage>
</organism>
<dbReference type="HOGENOM" id="CLU_202373_2_2_7"/>
<feature type="transmembrane region" description="Helical" evidence="1">
    <location>
        <begin position="6"/>
        <end position="24"/>
    </location>
</feature>
<protein>
    <submittedName>
        <fullName evidence="2">Membrane protein of the Kdp complex</fullName>
    </submittedName>
</protein>
<dbReference type="KEGG" id="scl:sce1351"/>
<proteinExistence type="predicted"/>
<dbReference type="EMBL" id="AM746676">
    <property type="protein sequence ID" value="CAN91509.1"/>
    <property type="molecule type" value="Genomic_DNA"/>
</dbReference>
<keyword evidence="1" id="KW-1133">Transmembrane helix</keyword>